<sequence>MSQSALTPTALHQYRQQAAEASAGISSEAIYTCFEKELLHRSASGSVLDWGSGQGLLTQRLLNLKQFQSITATDIQSRPKTIDAAIQWRQADLNNPLNLEAEVFDVIVSAEVIEHLENPRAIAREWFRLLKPGGLLIFSTPNNESWRAIIALLLQGHFVEFGDSSYPAHITALVRKDITHILSEAGFCLPEFLFTNVGKIPKLPRYHWQNLSLGFLKGLRFSDNVLAITYKPQ</sequence>
<reference evidence="4 5" key="1">
    <citation type="submission" date="2022-04" db="EMBL/GenBank/DDBJ databases">
        <title>Positive selection, recombination, and allopatry shape intraspecific diversity of widespread and dominant cyanobacteria.</title>
        <authorList>
            <person name="Wei J."/>
            <person name="Shu W."/>
            <person name="Hu C."/>
        </authorList>
    </citation>
    <scope>NUCLEOTIDE SEQUENCE [LARGE SCALE GENOMIC DNA]</scope>
    <source>
        <strain evidence="4 5">DQ-A4</strain>
    </source>
</reference>
<proteinExistence type="predicted"/>
<gene>
    <name evidence="4" type="ORF">NC992_14565</name>
</gene>
<dbReference type="GO" id="GO:0008168">
    <property type="term" value="F:methyltransferase activity"/>
    <property type="evidence" value="ECO:0007669"/>
    <property type="project" value="UniProtKB-KW"/>
</dbReference>
<keyword evidence="1 4" id="KW-0489">Methyltransferase</keyword>
<comment type="caution">
    <text evidence="4">The sequence shown here is derived from an EMBL/GenBank/DDBJ whole genome shotgun (WGS) entry which is preliminary data.</text>
</comment>
<dbReference type="InterPro" id="IPR029063">
    <property type="entry name" value="SAM-dependent_MTases_sf"/>
</dbReference>
<evidence type="ECO:0000256" key="3">
    <source>
        <dbReference type="ARBA" id="ARBA00022691"/>
    </source>
</evidence>
<dbReference type="PANTHER" id="PTHR43464">
    <property type="entry name" value="METHYLTRANSFERASE"/>
    <property type="match status" value="1"/>
</dbReference>
<dbReference type="PANTHER" id="PTHR43464:SF19">
    <property type="entry name" value="UBIQUINONE BIOSYNTHESIS O-METHYLTRANSFERASE, MITOCHONDRIAL"/>
    <property type="match status" value="1"/>
</dbReference>
<organism evidence="4 5">
    <name type="scientific">Leptolyngbya subtilissima DQ-A4</name>
    <dbReference type="NCBI Taxonomy" id="2933933"/>
    <lineage>
        <taxon>Bacteria</taxon>
        <taxon>Bacillati</taxon>
        <taxon>Cyanobacteriota</taxon>
        <taxon>Cyanophyceae</taxon>
        <taxon>Leptolyngbyales</taxon>
        <taxon>Leptolyngbyaceae</taxon>
        <taxon>Leptolyngbya group</taxon>
        <taxon>Leptolyngbya</taxon>
    </lineage>
</organism>
<dbReference type="Pfam" id="PF13489">
    <property type="entry name" value="Methyltransf_23"/>
    <property type="match status" value="1"/>
</dbReference>
<keyword evidence="5" id="KW-1185">Reference proteome</keyword>
<protein>
    <submittedName>
        <fullName evidence="4">Methyltransferase domain-containing protein</fullName>
    </submittedName>
</protein>
<evidence type="ECO:0000313" key="4">
    <source>
        <dbReference type="EMBL" id="MEP0948104.1"/>
    </source>
</evidence>
<accession>A0ABV0K5P0</accession>
<dbReference type="RefSeq" id="WP_190705470.1">
    <property type="nucleotide sequence ID" value="NZ_JAMPKX010000006.1"/>
</dbReference>
<keyword evidence="3" id="KW-0949">S-adenosyl-L-methionine</keyword>
<name>A0ABV0K5P0_9CYAN</name>
<dbReference type="GO" id="GO:0032259">
    <property type="term" value="P:methylation"/>
    <property type="evidence" value="ECO:0007669"/>
    <property type="project" value="UniProtKB-KW"/>
</dbReference>
<evidence type="ECO:0000256" key="2">
    <source>
        <dbReference type="ARBA" id="ARBA00022679"/>
    </source>
</evidence>
<evidence type="ECO:0000313" key="5">
    <source>
        <dbReference type="Proteomes" id="UP001482513"/>
    </source>
</evidence>
<dbReference type="EMBL" id="JAMPKX010000006">
    <property type="protein sequence ID" value="MEP0948104.1"/>
    <property type="molecule type" value="Genomic_DNA"/>
</dbReference>
<dbReference type="CDD" id="cd02440">
    <property type="entry name" value="AdoMet_MTases"/>
    <property type="match status" value="1"/>
</dbReference>
<dbReference type="Gene3D" id="3.40.50.150">
    <property type="entry name" value="Vaccinia Virus protein VP39"/>
    <property type="match status" value="1"/>
</dbReference>
<dbReference type="SUPFAM" id="SSF53335">
    <property type="entry name" value="S-adenosyl-L-methionine-dependent methyltransferases"/>
    <property type="match status" value="1"/>
</dbReference>
<dbReference type="Proteomes" id="UP001482513">
    <property type="component" value="Unassembled WGS sequence"/>
</dbReference>
<keyword evidence="2" id="KW-0808">Transferase</keyword>
<evidence type="ECO:0000256" key="1">
    <source>
        <dbReference type="ARBA" id="ARBA00022603"/>
    </source>
</evidence>